<keyword evidence="2" id="KW-1185">Reference proteome</keyword>
<proteinExistence type="predicted"/>
<gene>
    <name evidence="1" type="ORF">CSR02_04275</name>
</gene>
<name>A0A2G4RE77_9PROT</name>
<evidence type="ECO:0000313" key="2">
    <source>
        <dbReference type="Proteomes" id="UP000228751"/>
    </source>
</evidence>
<evidence type="ECO:0008006" key="3">
    <source>
        <dbReference type="Google" id="ProtNLM"/>
    </source>
</evidence>
<dbReference type="EMBL" id="PEBQ01000063">
    <property type="protein sequence ID" value="PHY94837.1"/>
    <property type="molecule type" value="Genomic_DNA"/>
</dbReference>
<organism evidence="1 2">
    <name type="scientific">Acetobacter pomorum</name>
    <dbReference type="NCBI Taxonomy" id="65959"/>
    <lineage>
        <taxon>Bacteria</taxon>
        <taxon>Pseudomonadati</taxon>
        <taxon>Pseudomonadota</taxon>
        <taxon>Alphaproteobacteria</taxon>
        <taxon>Acetobacterales</taxon>
        <taxon>Acetobacteraceae</taxon>
        <taxon>Acetobacter</taxon>
    </lineage>
</organism>
<accession>A0A2G4RE77</accession>
<protein>
    <recommendedName>
        <fullName evidence="3">EF-hand domain-containing protein</fullName>
    </recommendedName>
</protein>
<dbReference type="RefSeq" id="WP_099540718.1">
    <property type="nucleotide sequence ID" value="NZ_PEBQ01000063.1"/>
</dbReference>
<comment type="caution">
    <text evidence="1">The sequence shown here is derived from an EMBL/GenBank/DDBJ whole genome shotgun (WGS) entry which is preliminary data.</text>
</comment>
<reference evidence="1 2" key="1">
    <citation type="submission" date="2017-10" db="EMBL/GenBank/DDBJ databases">
        <title>Genomic analysis of the genus Acetobacter.</title>
        <authorList>
            <person name="Kim K.H."/>
            <person name="Chun B.H."/>
            <person name="Son A.R."/>
            <person name="Jeon C.O."/>
        </authorList>
    </citation>
    <scope>NUCLEOTIDE SEQUENCE [LARGE SCALE GENOMIC DNA]</scope>
    <source>
        <strain evidence="1 2">LHT 2458</strain>
    </source>
</reference>
<evidence type="ECO:0000313" key="1">
    <source>
        <dbReference type="EMBL" id="PHY94837.1"/>
    </source>
</evidence>
<sequence length="171" mass="19314">MLGGLTIFAFPAKAHRLDEYLQATVVSITRQHIDVILRLTPGKNEFPRILRQMDTNGDGSLSEQEQYKYAQSVAGRLSFSLDHIRIPLKLEEYAFPPIAELQAGSGIIRLYFKVTLDLKPGLHQLRYTNQGVDPDTVYSVNGLLPHDPAVHVLHQQRSVNQSVYELDFTVD</sequence>
<dbReference type="Proteomes" id="UP000228751">
    <property type="component" value="Unassembled WGS sequence"/>
</dbReference>
<dbReference type="AlphaFoldDB" id="A0A2G4RE77"/>
<dbReference type="OrthoDB" id="7282047at2"/>